<proteinExistence type="inferred from homology"/>
<dbReference type="Proteomes" id="UP000019486">
    <property type="component" value="Unassembled WGS sequence"/>
</dbReference>
<dbReference type="OrthoDB" id="9776822at2"/>
<dbReference type="InterPro" id="IPR002173">
    <property type="entry name" value="Carboh/pur_kinase_PfkB_CS"/>
</dbReference>
<dbReference type="PANTHER" id="PTHR43085">
    <property type="entry name" value="HEXOKINASE FAMILY MEMBER"/>
    <property type="match status" value="1"/>
</dbReference>
<keyword evidence="2" id="KW-0808">Transferase</keyword>
<evidence type="ECO:0000313" key="7">
    <source>
        <dbReference type="EMBL" id="EWY40293.1"/>
    </source>
</evidence>
<comment type="caution">
    <text evidence="7">The sequence shown here is derived from an EMBL/GenBank/DDBJ whole genome shotgun (WGS) entry which is preliminary data.</text>
</comment>
<evidence type="ECO:0000259" key="6">
    <source>
        <dbReference type="Pfam" id="PF00294"/>
    </source>
</evidence>
<dbReference type="GO" id="GO:0016301">
    <property type="term" value="F:kinase activity"/>
    <property type="evidence" value="ECO:0007669"/>
    <property type="project" value="UniProtKB-KW"/>
</dbReference>
<gene>
    <name evidence="7" type="ORF">N825_36885</name>
</gene>
<evidence type="ECO:0000256" key="4">
    <source>
        <dbReference type="ARBA" id="ARBA00022777"/>
    </source>
</evidence>
<dbReference type="SUPFAM" id="SSF53613">
    <property type="entry name" value="Ribokinase-like"/>
    <property type="match status" value="1"/>
</dbReference>
<dbReference type="CDD" id="cd01167">
    <property type="entry name" value="bac_FRK"/>
    <property type="match status" value="1"/>
</dbReference>
<keyword evidence="3" id="KW-0547">Nucleotide-binding</keyword>
<name>W9H902_9PROT</name>
<reference evidence="7 8" key="1">
    <citation type="submission" date="2013-08" db="EMBL/GenBank/DDBJ databases">
        <title>The genome sequence of Skermanella stibiiresistens.</title>
        <authorList>
            <person name="Zhu W."/>
            <person name="Wang G."/>
        </authorList>
    </citation>
    <scope>NUCLEOTIDE SEQUENCE [LARGE SCALE GENOMIC DNA]</scope>
    <source>
        <strain evidence="7 8">SB22</strain>
    </source>
</reference>
<evidence type="ECO:0000256" key="1">
    <source>
        <dbReference type="ARBA" id="ARBA00010688"/>
    </source>
</evidence>
<dbReference type="GO" id="GO:0005524">
    <property type="term" value="F:ATP binding"/>
    <property type="evidence" value="ECO:0007669"/>
    <property type="project" value="UniProtKB-KW"/>
</dbReference>
<accession>W9H902</accession>
<organism evidence="7 8">
    <name type="scientific">Skermanella stibiiresistens SB22</name>
    <dbReference type="NCBI Taxonomy" id="1385369"/>
    <lineage>
        <taxon>Bacteria</taxon>
        <taxon>Pseudomonadati</taxon>
        <taxon>Pseudomonadota</taxon>
        <taxon>Alphaproteobacteria</taxon>
        <taxon>Rhodospirillales</taxon>
        <taxon>Azospirillaceae</taxon>
        <taxon>Skermanella</taxon>
    </lineage>
</organism>
<dbReference type="InterPro" id="IPR050306">
    <property type="entry name" value="PfkB_Carbo_kinase"/>
</dbReference>
<dbReference type="PATRIC" id="fig|1385369.3.peg.2680"/>
<dbReference type="InterPro" id="IPR029056">
    <property type="entry name" value="Ribokinase-like"/>
</dbReference>
<evidence type="ECO:0000256" key="5">
    <source>
        <dbReference type="ARBA" id="ARBA00022840"/>
    </source>
</evidence>
<dbReference type="Gene3D" id="3.40.1190.20">
    <property type="match status" value="1"/>
</dbReference>
<dbReference type="Pfam" id="PF00294">
    <property type="entry name" value="PfkB"/>
    <property type="match status" value="1"/>
</dbReference>
<dbReference type="PANTHER" id="PTHR43085:SF1">
    <property type="entry name" value="PSEUDOURIDINE KINASE-RELATED"/>
    <property type="match status" value="1"/>
</dbReference>
<dbReference type="EMBL" id="AVFL01000008">
    <property type="protein sequence ID" value="EWY40293.1"/>
    <property type="molecule type" value="Genomic_DNA"/>
</dbReference>
<keyword evidence="8" id="KW-1185">Reference proteome</keyword>
<dbReference type="InterPro" id="IPR011611">
    <property type="entry name" value="PfkB_dom"/>
</dbReference>
<feature type="domain" description="Carbohydrate kinase PfkB" evidence="6">
    <location>
        <begin position="1"/>
        <end position="305"/>
    </location>
</feature>
<evidence type="ECO:0000256" key="2">
    <source>
        <dbReference type="ARBA" id="ARBA00022679"/>
    </source>
</evidence>
<sequence length="319" mass="33674">MADAICMGELLIDFVPVTTGTDLLTATAFQKAPGGAPANVAVGLSRLGSRSALMGRASEDGFGRFLIKTLEDSGVDTSLMRRSRRTRTPLAFVSLAADAEREFLFYGDPSAGFCPEDVDFDAISKAKLVHFGSIGLITDDSRVATLQAVDAARGAGLHVSFDANLRLDLWPTPDSAREAIREGIDRATIVKLSDDEMDFLTGSKDPVAGARSLLHTGLTLMVVTHGRYGCTFVTRDTDGKVPSFTVDPVDTTGAGDAFMAGLLTGLLEHPNAPLTSELLHDLCRFANAAGALATTQRGGIPGLPNRAGVMALMSEEAER</sequence>
<dbReference type="STRING" id="1385369.N825_36885"/>
<protein>
    <submittedName>
        <fullName evidence="7">Fructokinase</fullName>
    </submittedName>
</protein>
<evidence type="ECO:0000256" key="3">
    <source>
        <dbReference type="ARBA" id="ARBA00022741"/>
    </source>
</evidence>
<keyword evidence="5" id="KW-0067">ATP-binding</keyword>
<keyword evidence="4 7" id="KW-0418">Kinase</keyword>
<evidence type="ECO:0000313" key="8">
    <source>
        <dbReference type="Proteomes" id="UP000019486"/>
    </source>
</evidence>
<dbReference type="PROSITE" id="PS00584">
    <property type="entry name" value="PFKB_KINASES_2"/>
    <property type="match status" value="1"/>
</dbReference>
<dbReference type="AlphaFoldDB" id="W9H902"/>
<dbReference type="RefSeq" id="WP_037452173.1">
    <property type="nucleotide sequence ID" value="NZ_AVFL01000008.1"/>
</dbReference>
<comment type="similarity">
    <text evidence="1">Belongs to the carbohydrate kinase PfkB family.</text>
</comment>